<dbReference type="EMBL" id="CP001964">
    <property type="protein sequence ID" value="ADG73055.1"/>
    <property type="molecule type" value="Genomic_DNA"/>
</dbReference>
<feature type="transmembrane region" description="Helical" evidence="1">
    <location>
        <begin position="12"/>
        <end position="33"/>
    </location>
</feature>
<keyword evidence="3" id="KW-1185">Reference proteome</keyword>
<evidence type="ECO:0000256" key="1">
    <source>
        <dbReference type="SAM" id="Phobius"/>
    </source>
</evidence>
<keyword evidence="1" id="KW-0812">Transmembrane</keyword>
<evidence type="ECO:0000313" key="2">
    <source>
        <dbReference type="EMBL" id="ADG73055.1"/>
    </source>
</evidence>
<dbReference type="KEGG" id="cfl:Cfla_0135"/>
<keyword evidence="1" id="KW-0472">Membrane</keyword>
<name>D5UFU6_CELFN</name>
<protein>
    <submittedName>
        <fullName evidence="2">Uncharacterized protein</fullName>
    </submittedName>
</protein>
<reference evidence="2 3" key="1">
    <citation type="journal article" date="2010" name="Stand. Genomic Sci.">
        <title>Complete genome sequence of Cellulomonas flavigena type strain (134).</title>
        <authorList>
            <person name="Abt B."/>
            <person name="Foster B."/>
            <person name="Lapidus A."/>
            <person name="Clum A."/>
            <person name="Sun H."/>
            <person name="Pukall R."/>
            <person name="Lucas S."/>
            <person name="Glavina Del Rio T."/>
            <person name="Nolan M."/>
            <person name="Tice H."/>
            <person name="Cheng J.F."/>
            <person name="Pitluck S."/>
            <person name="Liolios K."/>
            <person name="Ivanova N."/>
            <person name="Mavromatis K."/>
            <person name="Ovchinnikova G."/>
            <person name="Pati A."/>
            <person name="Goodwin L."/>
            <person name="Chen A."/>
            <person name="Palaniappan K."/>
            <person name="Land M."/>
            <person name="Hauser L."/>
            <person name="Chang Y.J."/>
            <person name="Jeffries C.D."/>
            <person name="Rohde M."/>
            <person name="Goker M."/>
            <person name="Woyke T."/>
            <person name="Bristow J."/>
            <person name="Eisen J.A."/>
            <person name="Markowitz V."/>
            <person name="Hugenholtz P."/>
            <person name="Kyrpides N.C."/>
            <person name="Klenk H.P."/>
        </authorList>
    </citation>
    <scope>NUCLEOTIDE SEQUENCE [LARGE SCALE GENOMIC DNA]</scope>
    <source>
        <strain evidence="3">ATCC 482 / DSM 20109 / BCRC 11376 / JCM 18109 / NBRC 3775 / NCIMB 8073 / NRS 134</strain>
    </source>
</reference>
<sequence>MDDERRTRRTARLLVWTGVVIALGAVVGLVYAIHPLVT</sequence>
<dbReference type="Proteomes" id="UP000000849">
    <property type="component" value="Chromosome"/>
</dbReference>
<gene>
    <name evidence="2" type="ordered locus">Cfla_0135</name>
</gene>
<evidence type="ECO:0000313" key="3">
    <source>
        <dbReference type="Proteomes" id="UP000000849"/>
    </source>
</evidence>
<keyword evidence="1" id="KW-1133">Transmembrane helix</keyword>
<accession>D5UFU6</accession>
<dbReference type="HOGENOM" id="CLU_3326183_0_0_11"/>
<proteinExistence type="predicted"/>
<organism evidence="2 3">
    <name type="scientific">Cellulomonas flavigena (strain ATCC 482 / DSM 20109 / BCRC 11376 / JCM 18109 / NBRC 3775 / NCIMB 8073 / NRS 134)</name>
    <dbReference type="NCBI Taxonomy" id="446466"/>
    <lineage>
        <taxon>Bacteria</taxon>
        <taxon>Bacillati</taxon>
        <taxon>Actinomycetota</taxon>
        <taxon>Actinomycetes</taxon>
        <taxon>Micrococcales</taxon>
        <taxon>Cellulomonadaceae</taxon>
        <taxon>Cellulomonas</taxon>
    </lineage>
</organism>
<dbReference type="AlphaFoldDB" id="D5UFU6"/>